<protein>
    <submittedName>
        <fullName evidence="6">DNA-binding response regulator</fullName>
    </submittedName>
</protein>
<dbReference type="InterPro" id="IPR036388">
    <property type="entry name" value="WH-like_DNA-bd_sf"/>
</dbReference>
<dbReference type="SUPFAM" id="SSF46894">
    <property type="entry name" value="C-terminal effector domain of the bipartite response regulators"/>
    <property type="match status" value="1"/>
</dbReference>
<feature type="domain" description="HTH luxR-type" evidence="5">
    <location>
        <begin position="95"/>
        <end position="160"/>
    </location>
</feature>
<dbReference type="SMART" id="SM00421">
    <property type="entry name" value="HTH_LUXR"/>
    <property type="match status" value="1"/>
</dbReference>
<evidence type="ECO:0000259" key="5">
    <source>
        <dbReference type="PROSITE" id="PS50043"/>
    </source>
</evidence>
<dbReference type="PROSITE" id="PS50043">
    <property type="entry name" value="HTH_LUXR_2"/>
    <property type="match status" value="1"/>
</dbReference>
<accession>A0A3B7MZG6</accession>
<dbReference type="AlphaFoldDB" id="A0A3B7MZG6"/>
<keyword evidence="7" id="KW-1185">Reference proteome</keyword>
<evidence type="ECO:0000256" key="4">
    <source>
        <dbReference type="SAM" id="Phobius"/>
    </source>
</evidence>
<sequence length="163" mass="18613">MIIKALIRNKLIILYGISLAALLFVLRWLQLRFIIFDHAFEVYAGAIALIFTGLGIWLAMKLSKPKIRTVVVEKEVFIHQEVPALPKTEFTLNEKALHQSGISKREMEVLHLIAQGYSNQEIANHLFVSLNTVKTHSSNLFLKLDVKRRTQAIEKAKRLSIIP</sequence>
<keyword evidence="4" id="KW-0812">Transmembrane</keyword>
<dbReference type="PANTHER" id="PTHR44688">
    <property type="entry name" value="DNA-BINDING TRANSCRIPTIONAL ACTIVATOR DEVR_DOSR"/>
    <property type="match status" value="1"/>
</dbReference>
<dbReference type="PANTHER" id="PTHR44688:SF16">
    <property type="entry name" value="DNA-BINDING TRANSCRIPTIONAL ACTIVATOR DEVR_DOSR"/>
    <property type="match status" value="1"/>
</dbReference>
<keyword evidence="3" id="KW-0804">Transcription</keyword>
<keyword evidence="4" id="KW-0472">Membrane</keyword>
<evidence type="ECO:0000313" key="7">
    <source>
        <dbReference type="Proteomes" id="UP000263900"/>
    </source>
</evidence>
<dbReference type="OrthoDB" id="9807565at2"/>
<keyword evidence="4" id="KW-1133">Transmembrane helix</keyword>
<evidence type="ECO:0000256" key="3">
    <source>
        <dbReference type="ARBA" id="ARBA00023163"/>
    </source>
</evidence>
<dbReference type="GO" id="GO:0003677">
    <property type="term" value="F:DNA binding"/>
    <property type="evidence" value="ECO:0007669"/>
    <property type="project" value="UniProtKB-KW"/>
</dbReference>
<dbReference type="CDD" id="cd06170">
    <property type="entry name" value="LuxR_C_like"/>
    <property type="match status" value="1"/>
</dbReference>
<proteinExistence type="predicted"/>
<evidence type="ECO:0000256" key="1">
    <source>
        <dbReference type="ARBA" id="ARBA00023015"/>
    </source>
</evidence>
<dbReference type="InterPro" id="IPR016032">
    <property type="entry name" value="Sig_transdc_resp-reg_C-effctor"/>
</dbReference>
<dbReference type="PROSITE" id="PS00622">
    <property type="entry name" value="HTH_LUXR_1"/>
    <property type="match status" value="1"/>
</dbReference>
<dbReference type="GO" id="GO:0006355">
    <property type="term" value="P:regulation of DNA-templated transcription"/>
    <property type="evidence" value="ECO:0007669"/>
    <property type="project" value="InterPro"/>
</dbReference>
<gene>
    <name evidence="6" type="ORF">D3H65_02370</name>
</gene>
<dbReference type="Proteomes" id="UP000263900">
    <property type="component" value="Chromosome"/>
</dbReference>
<evidence type="ECO:0000313" key="6">
    <source>
        <dbReference type="EMBL" id="AXY78490.1"/>
    </source>
</evidence>
<dbReference type="Gene3D" id="1.10.10.10">
    <property type="entry name" value="Winged helix-like DNA-binding domain superfamily/Winged helix DNA-binding domain"/>
    <property type="match status" value="1"/>
</dbReference>
<dbReference type="PRINTS" id="PR00038">
    <property type="entry name" value="HTHLUXR"/>
</dbReference>
<dbReference type="KEGG" id="pseg:D3H65_02370"/>
<dbReference type="InterPro" id="IPR000792">
    <property type="entry name" value="Tscrpt_reg_LuxR_C"/>
</dbReference>
<dbReference type="EMBL" id="CP032157">
    <property type="protein sequence ID" value="AXY78490.1"/>
    <property type="molecule type" value="Genomic_DNA"/>
</dbReference>
<keyword evidence="1" id="KW-0805">Transcription regulation</keyword>
<evidence type="ECO:0000256" key="2">
    <source>
        <dbReference type="ARBA" id="ARBA00023125"/>
    </source>
</evidence>
<feature type="transmembrane region" description="Helical" evidence="4">
    <location>
        <begin position="12"/>
        <end position="30"/>
    </location>
</feature>
<feature type="transmembrane region" description="Helical" evidence="4">
    <location>
        <begin position="42"/>
        <end position="60"/>
    </location>
</feature>
<name>A0A3B7MZG6_9BACT</name>
<dbReference type="Pfam" id="PF00196">
    <property type="entry name" value="GerE"/>
    <property type="match status" value="1"/>
</dbReference>
<organism evidence="6 7">
    <name type="scientific">Paraflavitalea soli</name>
    <dbReference type="NCBI Taxonomy" id="2315862"/>
    <lineage>
        <taxon>Bacteria</taxon>
        <taxon>Pseudomonadati</taxon>
        <taxon>Bacteroidota</taxon>
        <taxon>Chitinophagia</taxon>
        <taxon>Chitinophagales</taxon>
        <taxon>Chitinophagaceae</taxon>
        <taxon>Paraflavitalea</taxon>
    </lineage>
</organism>
<reference evidence="6 7" key="1">
    <citation type="submission" date="2018-09" db="EMBL/GenBank/DDBJ databases">
        <title>Genome sequencing of strain 6GH32-13.</title>
        <authorList>
            <person name="Weon H.-Y."/>
            <person name="Heo J."/>
            <person name="Kwon S.-W."/>
        </authorList>
    </citation>
    <scope>NUCLEOTIDE SEQUENCE [LARGE SCALE GENOMIC DNA]</scope>
    <source>
        <strain evidence="6 7">5GH32-13</strain>
    </source>
</reference>
<keyword evidence="2 6" id="KW-0238">DNA-binding</keyword>